<dbReference type="CDD" id="cd15482">
    <property type="entry name" value="Sialidase_non-viral"/>
    <property type="match status" value="2"/>
</dbReference>
<name>A0AA37SLB2_9BACT</name>
<reference evidence="4" key="2">
    <citation type="submission" date="2023-01" db="EMBL/GenBank/DDBJ databases">
        <title>Draft genome sequence of Portibacter lacus strain NBRC 108769.</title>
        <authorList>
            <person name="Sun Q."/>
            <person name="Mori K."/>
        </authorList>
    </citation>
    <scope>NUCLEOTIDE SEQUENCE</scope>
    <source>
        <strain evidence="4">NBRC 108769</strain>
    </source>
</reference>
<feature type="compositionally biased region" description="Basic and acidic residues" evidence="2">
    <location>
        <begin position="800"/>
        <end position="816"/>
    </location>
</feature>
<evidence type="ECO:0000313" key="4">
    <source>
        <dbReference type="EMBL" id="GLR16613.1"/>
    </source>
</evidence>
<dbReference type="SUPFAM" id="SSF110296">
    <property type="entry name" value="Oligoxyloglucan reducing end-specific cellobiohydrolase"/>
    <property type="match status" value="1"/>
</dbReference>
<reference evidence="4" key="1">
    <citation type="journal article" date="2014" name="Int. J. Syst. Evol. Microbiol.">
        <title>Complete genome sequence of Corynebacterium casei LMG S-19264T (=DSM 44701T), isolated from a smear-ripened cheese.</title>
        <authorList>
            <consortium name="US DOE Joint Genome Institute (JGI-PGF)"/>
            <person name="Walter F."/>
            <person name="Albersmeier A."/>
            <person name="Kalinowski J."/>
            <person name="Ruckert C."/>
        </authorList>
    </citation>
    <scope>NUCLEOTIDE SEQUENCE</scope>
    <source>
        <strain evidence="4">NBRC 108769</strain>
    </source>
</reference>
<dbReference type="InterPro" id="IPR031778">
    <property type="entry name" value="Sortilin_N"/>
</dbReference>
<keyword evidence="1" id="KW-0677">Repeat</keyword>
<dbReference type="EMBL" id="BSOH01000007">
    <property type="protein sequence ID" value="GLR16613.1"/>
    <property type="molecule type" value="Genomic_DNA"/>
</dbReference>
<gene>
    <name evidence="4" type="ORF">GCM10007940_12280</name>
</gene>
<feature type="compositionally biased region" description="Basic and acidic residues" evidence="2">
    <location>
        <begin position="774"/>
        <end position="788"/>
    </location>
</feature>
<keyword evidence="5" id="KW-1185">Reference proteome</keyword>
<dbReference type="SUPFAM" id="SSF82171">
    <property type="entry name" value="DPP6 N-terminal domain-like"/>
    <property type="match status" value="1"/>
</dbReference>
<dbReference type="Gene3D" id="2.130.10.10">
    <property type="entry name" value="YVTN repeat-like/Quinoprotein amine dehydrogenase"/>
    <property type="match status" value="4"/>
</dbReference>
<evidence type="ECO:0000256" key="1">
    <source>
        <dbReference type="ARBA" id="ARBA00022737"/>
    </source>
</evidence>
<protein>
    <recommendedName>
        <fullName evidence="3">Sortilin N-terminal domain-containing protein</fullName>
    </recommendedName>
</protein>
<accession>A0AA37SLB2</accession>
<feature type="domain" description="Sortilin N-terminal" evidence="3">
    <location>
        <begin position="105"/>
        <end position="229"/>
    </location>
</feature>
<feature type="region of interest" description="Disordered" evidence="2">
    <location>
        <begin position="863"/>
        <end position="887"/>
    </location>
</feature>
<dbReference type="InterPro" id="IPR052025">
    <property type="entry name" value="Xyloglucanase_GH74"/>
</dbReference>
<dbReference type="AlphaFoldDB" id="A0AA37SLB2"/>
<evidence type="ECO:0000259" key="3">
    <source>
        <dbReference type="Pfam" id="PF15902"/>
    </source>
</evidence>
<evidence type="ECO:0000256" key="2">
    <source>
        <dbReference type="SAM" id="MobiDB-lite"/>
    </source>
</evidence>
<dbReference type="SUPFAM" id="SSF50939">
    <property type="entry name" value="Sialidases"/>
    <property type="match status" value="1"/>
</dbReference>
<organism evidence="4 5">
    <name type="scientific">Portibacter lacus</name>
    <dbReference type="NCBI Taxonomy" id="1099794"/>
    <lineage>
        <taxon>Bacteria</taxon>
        <taxon>Pseudomonadati</taxon>
        <taxon>Bacteroidota</taxon>
        <taxon>Saprospiria</taxon>
        <taxon>Saprospirales</taxon>
        <taxon>Haliscomenobacteraceae</taxon>
        <taxon>Portibacter</taxon>
    </lineage>
</organism>
<dbReference type="Pfam" id="PF15902">
    <property type="entry name" value="Sortilin-Vps10"/>
    <property type="match status" value="1"/>
</dbReference>
<dbReference type="PANTHER" id="PTHR43739">
    <property type="entry name" value="XYLOGLUCANASE (EUROFUNG)"/>
    <property type="match status" value="1"/>
</dbReference>
<feature type="compositionally biased region" description="Basic residues" evidence="2">
    <location>
        <begin position="789"/>
        <end position="799"/>
    </location>
</feature>
<comment type="caution">
    <text evidence="4">The sequence shown here is derived from an EMBL/GenBank/DDBJ whole genome shotgun (WGS) entry which is preliminary data.</text>
</comment>
<dbReference type="GO" id="GO:0010411">
    <property type="term" value="P:xyloglucan metabolic process"/>
    <property type="evidence" value="ECO:0007669"/>
    <property type="project" value="TreeGrafter"/>
</dbReference>
<dbReference type="PANTHER" id="PTHR43739:SF5">
    <property type="entry name" value="EXO-ALPHA-SIALIDASE"/>
    <property type="match status" value="1"/>
</dbReference>
<evidence type="ECO:0000313" key="5">
    <source>
        <dbReference type="Proteomes" id="UP001156666"/>
    </source>
</evidence>
<feature type="region of interest" description="Disordered" evidence="2">
    <location>
        <begin position="770"/>
        <end position="830"/>
    </location>
</feature>
<sequence>MLLGQKIDMEKLAGMSLRNIGPAGMSGRVTAIDVDLSNTDRIYIGTASGGVWLSENGGISWKPIFDEEETLSIGALKINQQNPSEIWVGTGEGNPRNSHNSGRGVYKSLDGGKTWKLMGLERTILIHRIIIHKDDPQTVYVGAMGSAWGPSEDRGVYKTTDGGETWTKSLYVGEEVGIGDMVVDPNNPNKIIAGMWEFGRKPWTFNSGGEGSGLYITVDGGNNWKEITSENGLPKGDLGRIGIAFATNKSNIVYALVEAKVNGLYKSTDGGFNWKLVSDKNIGGRPFYYAELYVDPQNENRIYNLHTYVTKSDDGGKTFRSIADYGNGVHPDHHAFWINPMDTEHVIDGNDGGLNISHDGGETWRFASNIPVGQFYHVNVDDDFPYHVYGGMQDNGSWVGPGYVLKSGGIRNNDWQELYFGDGFDVAAKPGDSRYGYAMSQGGNVGYYDRETGRTEFIKPVHPDGTYLRFNWNAALALDPFNTNGLYFGSQFVHYSGDEGKSWKIISPDLTTNDPEKQKQLESGGLTIDATQAENYTTIISIAPSPVDKNVVWVGTDDGNLQLTKDGGKTWANLSASIPGFPQGGWIPKLEVSGVNAGEVFVVVNDFRRNNWEPYLFHTSDYGVTWKRLVDKNDAASFVAAVIQDDVEPNLLFLGTDDGMYVSFDYGENWNKWNKKFPNVQIRDFAIQDREADLVIGTFGRAFWVLDDIRPLREIAGSNGSVLDNDFAVFEPGAGYQTNSRSYDGIRFTAQGEFIGDNKNTGGAQIAVWKKPAKKEEKEKVMDEVAEPKKKRKSKKKVKEAKEKAEIANADSDKSEKKGKRKKKNDSATMHVLSLQGDTLRTLTQKLEDGINYMTWRLDEKGVESPSLGQGGRRGGNREPGGNDVVPGTYKIVVEYNDDKDSTTIEVKTDPRAPVATTDLIAKNKMLKDYYKIITATKESIDQLVAAKKKVKLIGEMTSVLEDSLKSEIKDLNEATIDEIDSLLNIYTEVEEVKGIVRDPAKLSGIIGTPRRYLGSTWGIPGENAQNTVKVAKDNAQMLIDAINEFNQGSWKEYMERINEIKFEWFDETEEVRIKE</sequence>
<dbReference type="InterPro" id="IPR015943">
    <property type="entry name" value="WD40/YVTN_repeat-like_dom_sf"/>
</dbReference>
<dbReference type="InterPro" id="IPR036278">
    <property type="entry name" value="Sialidase_sf"/>
</dbReference>
<proteinExistence type="predicted"/>
<dbReference type="Proteomes" id="UP001156666">
    <property type="component" value="Unassembled WGS sequence"/>
</dbReference>